<dbReference type="OrthoDB" id="648861at2759"/>
<name>A0A8H4TYE1_9HYPO</name>
<comment type="caution">
    <text evidence="1">The sequence shown here is derived from an EMBL/GenBank/DDBJ whole genome shotgun (WGS) entry which is preliminary data.</text>
</comment>
<dbReference type="AlphaFoldDB" id="A0A8H4TYE1"/>
<sequence>MELRAKDLLIAEDENDSTKSLERSRRLGAAAAVHYTQALKDLSSLLDHICRTQEQSHDIDALFVMWFLILRYEAYDSVTIGASLLHLDGIRSFLKPYLQDHGQTTGKRLPCVAQAMLLYTLYLDADSATGNMNSGQFCLDFLSRDAHDYISHEHLFLSVRSALPKIWGESYPVSELLDDMENYRPLRLYHLCQGAKLELLRLARSPTHDAESEDSLKRLWRHIETFGDEFTDILLLAKKTPDSGGKRLMWTVYSAALDFHALQVLCSSFDAYHEAQFDLESSLSYIFTVATKALSEDPRMAIGAAYEGTGFIAEIWCSWVDLGAMWWTSGDLVFYSLKVS</sequence>
<dbReference type="EMBL" id="JABEXW010000293">
    <property type="protein sequence ID" value="KAF4966418.1"/>
    <property type="molecule type" value="Genomic_DNA"/>
</dbReference>
<dbReference type="Proteomes" id="UP000622797">
    <property type="component" value="Unassembled WGS sequence"/>
</dbReference>
<accession>A0A8H4TYE1</accession>
<evidence type="ECO:0000313" key="1">
    <source>
        <dbReference type="EMBL" id="KAF4966418.1"/>
    </source>
</evidence>
<protein>
    <submittedName>
        <fullName evidence="1">Uncharacterized protein</fullName>
    </submittedName>
</protein>
<keyword evidence="2" id="KW-1185">Reference proteome</keyword>
<evidence type="ECO:0000313" key="2">
    <source>
        <dbReference type="Proteomes" id="UP000622797"/>
    </source>
</evidence>
<reference evidence="1" key="2">
    <citation type="submission" date="2020-05" db="EMBL/GenBank/DDBJ databases">
        <authorList>
            <person name="Kim H.-S."/>
            <person name="Proctor R.H."/>
            <person name="Brown D.W."/>
        </authorList>
    </citation>
    <scope>NUCLEOTIDE SEQUENCE</scope>
    <source>
        <strain evidence="1">NRRL 20472</strain>
    </source>
</reference>
<organism evidence="1 2">
    <name type="scientific">Fusarium sarcochroum</name>
    <dbReference type="NCBI Taxonomy" id="1208366"/>
    <lineage>
        <taxon>Eukaryota</taxon>
        <taxon>Fungi</taxon>
        <taxon>Dikarya</taxon>
        <taxon>Ascomycota</taxon>
        <taxon>Pezizomycotina</taxon>
        <taxon>Sordariomycetes</taxon>
        <taxon>Hypocreomycetidae</taxon>
        <taxon>Hypocreales</taxon>
        <taxon>Nectriaceae</taxon>
        <taxon>Fusarium</taxon>
        <taxon>Fusarium lateritium species complex</taxon>
    </lineage>
</organism>
<proteinExistence type="predicted"/>
<gene>
    <name evidence="1" type="ORF">FSARC_5893</name>
</gene>
<reference evidence="1" key="1">
    <citation type="journal article" date="2020" name="BMC Genomics">
        <title>Correction to: Identification and distribution of gene clusters required for synthesis of sphingolipid metabolism inhibitors in diverse species of the filamentous fungus Fusarium.</title>
        <authorList>
            <person name="Kim H.S."/>
            <person name="Lohmar J.M."/>
            <person name="Busman M."/>
            <person name="Brown D.W."/>
            <person name="Naumann T.A."/>
            <person name="Divon H.H."/>
            <person name="Lysoe E."/>
            <person name="Uhlig S."/>
            <person name="Proctor R.H."/>
        </authorList>
    </citation>
    <scope>NUCLEOTIDE SEQUENCE</scope>
    <source>
        <strain evidence="1">NRRL 20472</strain>
    </source>
</reference>